<feature type="region of interest" description="Disordered" evidence="1">
    <location>
        <begin position="308"/>
        <end position="328"/>
    </location>
</feature>
<comment type="caution">
    <text evidence="3">The sequence shown here is derived from an EMBL/GenBank/DDBJ whole genome shotgun (WGS) entry which is preliminary data.</text>
</comment>
<dbReference type="STRING" id="56857.A0A200PM28"/>
<proteinExistence type="predicted"/>
<evidence type="ECO:0000256" key="1">
    <source>
        <dbReference type="SAM" id="MobiDB-lite"/>
    </source>
</evidence>
<keyword evidence="2" id="KW-1133">Transmembrane helix</keyword>
<reference evidence="3 4" key="1">
    <citation type="journal article" date="2017" name="Mol. Plant">
        <title>The Genome of Medicinal Plant Macleaya cordata Provides New Insights into Benzylisoquinoline Alkaloids Metabolism.</title>
        <authorList>
            <person name="Liu X."/>
            <person name="Liu Y."/>
            <person name="Huang P."/>
            <person name="Ma Y."/>
            <person name="Qing Z."/>
            <person name="Tang Q."/>
            <person name="Cao H."/>
            <person name="Cheng P."/>
            <person name="Zheng Y."/>
            <person name="Yuan Z."/>
            <person name="Zhou Y."/>
            <person name="Liu J."/>
            <person name="Tang Z."/>
            <person name="Zhuo Y."/>
            <person name="Zhang Y."/>
            <person name="Yu L."/>
            <person name="Huang J."/>
            <person name="Yang P."/>
            <person name="Peng Q."/>
            <person name="Zhang J."/>
            <person name="Jiang W."/>
            <person name="Zhang Z."/>
            <person name="Lin K."/>
            <person name="Ro D.K."/>
            <person name="Chen X."/>
            <person name="Xiong X."/>
            <person name="Shang Y."/>
            <person name="Huang S."/>
            <person name="Zeng J."/>
        </authorList>
    </citation>
    <scope>NUCLEOTIDE SEQUENCE [LARGE SCALE GENOMIC DNA]</scope>
    <source>
        <strain evidence="4">cv. BLH2017</strain>
        <tissue evidence="3">Root</tissue>
    </source>
</reference>
<keyword evidence="2" id="KW-0812">Transmembrane</keyword>
<keyword evidence="2" id="KW-0472">Membrane</keyword>
<keyword evidence="4" id="KW-1185">Reference proteome</keyword>
<dbReference type="InParanoid" id="A0A200PM28"/>
<evidence type="ECO:0000313" key="3">
    <source>
        <dbReference type="EMBL" id="OUZ99249.1"/>
    </source>
</evidence>
<feature type="transmembrane region" description="Helical" evidence="2">
    <location>
        <begin position="500"/>
        <end position="527"/>
    </location>
</feature>
<dbReference type="InterPro" id="IPR004158">
    <property type="entry name" value="DUF247_pln"/>
</dbReference>
<dbReference type="PANTHER" id="PTHR31170:SF25">
    <property type="entry name" value="BNAA09G04570D PROTEIN"/>
    <property type="match status" value="1"/>
</dbReference>
<sequence>MARGSRHQKKDPIEEERNRRKKLKRVMSDEQHQPNKYLLDPLKVLQDSLLGQWAIDIDNFVKEGGPQHRQRKSSSAANCTLFRVPANMRELNMSAYSPKLVSIGPFYNNDGRFHAMEEHKMRYLLGILARFNEQGRVIVLDLFQEQENPLKKEYTNIEKLVLLMTSLEKETRKCYSESFDYFPSHEFVMMMLLDGCFVIELLRLYNKFFGYEEIQDPIFEARWMLPILQRDLFMLENQLPFFVLERLFKLTSLDEKETPLVELTLKFFDSLLPREMKLLKEKFSKMADKDHDHLLGLFRSSFTSTLKSKQEHPSSVSAGSSNNRNNGTKMTVITVDGETEVTPQEERRLVHAVTELLEAGVKFKKRTDWDLLDIAFVNGVFQIPPLIVDDYTIPFFLNMVAYEQCCPYRDPYFTDYVLFFDSLVNSPKDVEILHYEGIIEHVMGSDEVVANLFNKLCREVVYDVDGCYLSQHLKQVNRYTERKWNLWRAKLMHDYFNSPWAFISLMAAIILLWLTIAQTLFAFLSYFNPPKAT</sequence>
<organism evidence="3 4">
    <name type="scientific">Macleaya cordata</name>
    <name type="common">Five-seeded plume-poppy</name>
    <name type="synonym">Bocconia cordata</name>
    <dbReference type="NCBI Taxonomy" id="56857"/>
    <lineage>
        <taxon>Eukaryota</taxon>
        <taxon>Viridiplantae</taxon>
        <taxon>Streptophyta</taxon>
        <taxon>Embryophyta</taxon>
        <taxon>Tracheophyta</taxon>
        <taxon>Spermatophyta</taxon>
        <taxon>Magnoliopsida</taxon>
        <taxon>Ranunculales</taxon>
        <taxon>Papaveraceae</taxon>
        <taxon>Papaveroideae</taxon>
        <taxon>Macleaya</taxon>
    </lineage>
</organism>
<name>A0A200PM28_MACCD</name>
<dbReference type="Pfam" id="PF03140">
    <property type="entry name" value="DUF247"/>
    <property type="match status" value="1"/>
</dbReference>
<dbReference type="OrthoDB" id="672127at2759"/>
<feature type="region of interest" description="Disordered" evidence="1">
    <location>
        <begin position="1"/>
        <end position="32"/>
    </location>
</feature>
<accession>A0A200PM28</accession>
<protein>
    <submittedName>
        <fullName evidence="3">Uncharacterized protein</fullName>
    </submittedName>
</protein>
<dbReference type="Proteomes" id="UP000195402">
    <property type="component" value="Unassembled WGS sequence"/>
</dbReference>
<gene>
    <name evidence="3" type="ORF">BVC80_8769g9</name>
</gene>
<dbReference type="EMBL" id="MVGT01004524">
    <property type="protein sequence ID" value="OUZ99249.1"/>
    <property type="molecule type" value="Genomic_DNA"/>
</dbReference>
<evidence type="ECO:0000256" key="2">
    <source>
        <dbReference type="SAM" id="Phobius"/>
    </source>
</evidence>
<dbReference type="OMA" id="EHEFLAW"/>
<dbReference type="PANTHER" id="PTHR31170">
    <property type="entry name" value="BNAC04G53230D PROTEIN"/>
    <property type="match status" value="1"/>
</dbReference>
<evidence type="ECO:0000313" key="4">
    <source>
        <dbReference type="Proteomes" id="UP000195402"/>
    </source>
</evidence>
<dbReference type="AlphaFoldDB" id="A0A200PM28"/>